<comment type="caution">
    <text evidence="2">The sequence shown here is derived from an EMBL/GenBank/DDBJ whole genome shotgun (WGS) entry which is preliminary data.</text>
</comment>
<feature type="transmembrane region" description="Helical" evidence="1">
    <location>
        <begin position="12"/>
        <end position="29"/>
    </location>
</feature>
<reference evidence="2 3" key="1">
    <citation type="submission" date="2013-08" db="EMBL/GenBank/DDBJ databases">
        <authorList>
            <person name="Weinstock G."/>
            <person name="Sodergren E."/>
            <person name="Wylie T."/>
            <person name="Fulton L."/>
            <person name="Fulton R."/>
            <person name="Fronick C."/>
            <person name="O'Laughlin M."/>
            <person name="Godfrey J."/>
            <person name="Miner T."/>
            <person name="Herter B."/>
            <person name="Appelbaum E."/>
            <person name="Cordes M."/>
            <person name="Lek S."/>
            <person name="Wollam A."/>
            <person name="Pepin K.H."/>
            <person name="Palsikar V.B."/>
            <person name="Mitreva M."/>
            <person name="Wilson R.K."/>
        </authorList>
    </citation>
    <scope>NUCLEOTIDE SEQUENCE [LARGE SCALE GENOMIC DNA]</scope>
    <source>
        <strain evidence="2 3">ATCC 700332</strain>
    </source>
</reference>
<keyword evidence="1" id="KW-0472">Membrane</keyword>
<organism evidence="2 3">
    <name type="scientific">Treponema lecithinolyticum ATCC 700332</name>
    <dbReference type="NCBI Taxonomy" id="1321815"/>
    <lineage>
        <taxon>Bacteria</taxon>
        <taxon>Pseudomonadati</taxon>
        <taxon>Spirochaetota</taxon>
        <taxon>Spirochaetia</taxon>
        <taxon>Spirochaetales</taxon>
        <taxon>Treponemataceae</taxon>
        <taxon>Treponema</taxon>
    </lineage>
</organism>
<feature type="non-terminal residue" evidence="2">
    <location>
        <position position="44"/>
    </location>
</feature>
<name>A0ABN0NWI0_TRELE</name>
<proteinExistence type="predicted"/>
<evidence type="ECO:0000256" key="1">
    <source>
        <dbReference type="SAM" id="Phobius"/>
    </source>
</evidence>
<sequence>MDFFNNLVDLSMQQYYVTEILYSFIAMFLKKLYTHIYKEFKNEK</sequence>
<dbReference type="EMBL" id="AWVH01000042">
    <property type="protein sequence ID" value="ERJ91767.1"/>
    <property type="molecule type" value="Genomic_DNA"/>
</dbReference>
<keyword evidence="1" id="KW-0812">Transmembrane</keyword>
<evidence type="ECO:0000313" key="3">
    <source>
        <dbReference type="Proteomes" id="UP000016649"/>
    </source>
</evidence>
<accession>A0ABN0NWI0</accession>
<keyword evidence="3" id="KW-1185">Reference proteome</keyword>
<evidence type="ECO:0000313" key="2">
    <source>
        <dbReference type="EMBL" id="ERJ91767.1"/>
    </source>
</evidence>
<keyword evidence="1" id="KW-1133">Transmembrane helix</keyword>
<protein>
    <submittedName>
        <fullName evidence="2">Uncharacterized protein</fullName>
    </submittedName>
</protein>
<gene>
    <name evidence="2" type="ORF">HMPREF9193_01927</name>
</gene>
<dbReference type="Proteomes" id="UP000016649">
    <property type="component" value="Unassembled WGS sequence"/>
</dbReference>